<dbReference type="GO" id="GO:0050821">
    <property type="term" value="P:protein stabilization"/>
    <property type="evidence" value="ECO:0007669"/>
    <property type="project" value="TreeGrafter"/>
</dbReference>
<protein>
    <recommendedName>
        <fullName evidence="6">Periplasmic chaperone for outer membrane proteins Skp</fullName>
    </recommendedName>
</protein>
<sequence length="171" mass="19492">MKFKITLFIAILFSSLSIQAQNKVGTVDSEYILSKMPQMAAVQTRISDYGAKLDSSFNIKVKEYDAKVDAYKKAEKTMTDIVKKSKYEELANLEEDLQKFRQNGITMMQLRRSEYLKPLYKRITEVIAEVAKANGYSQILTITGNELAYLDSKFDVTKLVMAKMGIKDDSK</sequence>
<dbReference type="AlphaFoldDB" id="A0A917I079"/>
<feature type="chain" id="PRO_5037276005" description="Periplasmic chaperone for outer membrane proteins Skp" evidence="3">
    <location>
        <begin position="21"/>
        <end position="171"/>
    </location>
</feature>
<dbReference type="GO" id="GO:0051082">
    <property type="term" value="F:unfolded protein binding"/>
    <property type="evidence" value="ECO:0007669"/>
    <property type="project" value="InterPro"/>
</dbReference>
<dbReference type="SMART" id="SM00935">
    <property type="entry name" value="OmpH"/>
    <property type="match status" value="1"/>
</dbReference>
<dbReference type="Proteomes" id="UP000633278">
    <property type="component" value="Unassembled WGS sequence"/>
</dbReference>
<gene>
    <name evidence="4" type="ORF">GCM10011416_16990</name>
</gene>
<accession>A0A917I079</accession>
<keyword evidence="2 3" id="KW-0732">Signal</keyword>
<comment type="caution">
    <text evidence="4">The sequence shown here is derived from an EMBL/GenBank/DDBJ whole genome shotgun (WGS) entry which is preliminary data.</text>
</comment>
<evidence type="ECO:0008006" key="6">
    <source>
        <dbReference type="Google" id="ProtNLM"/>
    </source>
</evidence>
<comment type="similarity">
    <text evidence="1">Belongs to the Skp family.</text>
</comment>
<dbReference type="PANTHER" id="PTHR35089">
    <property type="entry name" value="CHAPERONE PROTEIN SKP"/>
    <property type="match status" value="1"/>
</dbReference>
<dbReference type="Gene3D" id="3.30.910.20">
    <property type="entry name" value="Skp domain"/>
    <property type="match status" value="1"/>
</dbReference>
<reference evidence="4" key="2">
    <citation type="submission" date="2020-09" db="EMBL/GenBank/DDBJ databases">
        <authorList>
            <person name="Sun Q."/>
            <person name="Zhou Y."/>
        </authorList>
    </citation>
    <scope>NUCLEOTIDE SEQUENCE</scope>
    <source>
        <strain evidence="4">CGMCC 1.15763</strain>
    </source>
</reference>
<evidence type="ECO:0000256" key="2">
    <source>
        <dbReference type="ARBA" id="ARBA00022729"/>
    </source>
</evidence>
<dbReference type="Pfam" id="PF03938">
    <property type="entry name" value="OmpH"/>
    <property type="match status" value="1"/>
</dbReference>
<evidence type="ECO:0000256" key="1">
    <source>
        <dbReference type="ARBA" id="ARBA00009091"/>
    </source>
</evidence>
<keyword evidence="5" id="KW-1185">Reference proteome</keyword>
<evidence type="ECO:0000256" key="3">
    <source>
        <dbReference type="SAM" id="SignalP"/>
    </source>
</evidence>
<proteinExistence type="inferred from homology"/>
<evidence type="ECO:0000313" key="4">
    <source>
        <dbReference type="EMBL" id="GGG99294.1"/>
    </source>
</evidence>
<dbReference type="InterPro" id="IPR005632">
    <property type="entry name" value="Chaperone_Skp"/>
</dbReference>
<organism evidence="4 5">
    <name type="scientific">Polaribacter pacificus</name>
    <dbReference type="NCBI Taxonomy" id="1775173"/>
    <lineage>
        <taxon>Bacteria</taxon>
        <taxon>Pseudomonadati</taxon>
        <taxon>Bacteroidota</taxon>
        <taxon>Flavobacteriia</taxon>
        <taxon>Flavobacteriales</taxon>
        <taxon>Flavobacteriaceae</taxon>
    </lineage>
</organism>
<dbReference type="SUPFAM" id="SSF111384">
    <property type="entry name" value="OmpH-like"/>
    <property type="match status" value="1"/>
</dbReference>
<dbReference type="InterPro" id="IPR024930">
    <property type="entry name" value="Skp_dom_sf"/>
</dbReference>
<dbReference type="GO" id="GO:0005829">
    <property type="term" value="C:cytosol"/>
    <property type="evidence" value="ECO:0007669"/>
    <property type="project" value="TreeGrafter"/>
</dbReference>
<reference evidence="4" key="1">
    <citation type="journal article" date="2014" name="Int. J. Syst. Evol. Microbiol.">
        <title>Complete genome sequence of Corynebacterium casei LMG S-19264T (=DSM 44701T), isolated from a smear-ripened cheese.</title>
        <authorList>
            <consortium name="US DOE Joint Genome Institute (JGI-PGF)"/>
            <person name="Walter F."/>
            <person name="Albersmeier A."/>
            <person name="Kalinowski J."/>
            <person name="Ruckert C."/>
        </authorList>
    </citation>
    <scope>NUCLEOTIDE SEQUENCE</scope>
    <source>
        <strain evidence="4">CGMCC 1.15763</strain>
    </source>
</reference>
<feature type="signal peptide" evidence="3">
    <location>
        <begin position="1"/>
        <end position="20"/>
    </location>
</feature>
<dbReference type="RefSeq" id="WP_188598896.1">
    <property type="nucleotide sequence ID" value="NZ_BMJW01000002.1"/>
</dbReference>
<dbReference type="EMBL" id="BMJW01000002">
    <property type="protein sequence ID" value="GGG99294.1"/>
    <property type="molecule type" value="Genomic_DNA"/>
</dbReference>
<name>A0A917I079_9FLAO</name>
<dbReference type="PANTHER" id="PTHR35089:SF1">
    <property type="entry name" value="CHAPERONE PROTEIN SKP"/>
    <property type="match status" value="1"/>
</dbReference>
<evidence type="ECO:0000313" key="5">
    <source>
        <dbReference type="Proteomes" id="UP000633278"/>
    </source>
</evidence>